<evidence type="ECO:0000256" key="6">
    <source>
        <dbReference type="ARBA" id="ARBA00024937"/>
    </source>
</evidence>
<dbReference type="EMBL" id="BAAAYK010000038">
    <property type="protein sequence ID" value="GAA3362696.1"/>
    <property type="molecule type" value="Genomic_DNA"/>
</dbReference>
<dbReference type="InterPro" id="IPR036390">
    <property type="entry name" value="WH_DNA-bd_sf"/>
</dbReference>
<evidence type="ECO:0000256" key="2">
    <source>
        <dbReference type="ARBA" id="ARBA00022491"/>
    </source>
</evidence>
<reference evidence="9" key="1">
    <citation type="journal article" date="2019" name="Int. J. Syst. Evol. Microbiol.">
        <title>The Global Catalogue of Microorganisms (GCM) 10K type strain sequencing project: providing services to taxonomists for standard genome sequencing and annotation.</title>
        <authorList>
            <consortium name="The Broad Institute Genomics Platform"/>
            <consortium name="The Broad Institute Genome Sequencing Center for Infectious Disease"/>
            <person name="Wu L."/>
            <person name="Ma J."/>
        </authorList>
    </citation>
    <scope>NUCLEOTIDE SEQUENCE [LARGE SCALE GENOMIC DNA]</scope>
    <source>
        <strain evidence="9">JCM 9687</strain>
    </source>
</reference>
<keyword evidence="9" id="KW-1185">Reference proteome</keyword>
<dbReference type="InterPro" id="IPR014036">
    <property type="entry name" value="DeoR-like_C"/>
</dbReference>
<accession>A0ABP6RXL4</accession>
<dbReference type="InterPro" id="IPR037171">
    <property type="entry name" value="NagB/RpiA_transferase-like"/>
</dbReference>
<keyword evidence="2" id="KW-0678">Repressor</keyword>
<gene>
    <name evidence="8" type="ORF">GCM10020366_51670</name>
</gene>
<protein>
    <recommendedName>
        <fullName evidence="1">Lactose phosphotransferase system repressor</fullName>
    </recommendedName>
</protein>
<keyword evidence="4 8" id="KW-0238">DNA-binding</keyword>
<dbReference type="PROSITE" id="PS00894">
    <property type="entry name" value="HTH_DEOR_1"/>
    <property type="match status" value="1"/>
</dbReference>
<proteinExistence type="predicted"/>
<feature type="domain" description="HTH deoR-type" evidence="7">
    <location>
        <begin position="12"/>
        <end position="67"/>
    </location>
</feature>
<dbReference type="Gene3D" id="1.10.10.10">
    <property type="entry name" value="Winged helix-like DNA-binding domain superfamily/Winged helix DNA-binding domain"/>
    <property type="match status" value="1"/>
</dbReference>
<dbReference type="InterPro" id="IPR050313">
    <property type="entry name" value="Carb_Metab_HTH_regulators"/>
</dbReference>
<comment type="caution">
    <text evidence="8">The sequence shown here is derived from an EMBL/GenBank/DDBJ whole genome shotgun (WGS) entry which is preliminary data.</text>
</comment>
<dbReference type="SMART" id="SM00420">
    <property type="entry name" value="HTH_DEOR"/>
    <property type="match status" value="1"/>
</dbReference>
<evidence type="ECO:0000256" key="1">
    <source>
        <dbReference type="ARBA" id="ARBA00021390"/>
    </source>
</evidence>
<evidence type="ECO:0000313" key="8">
    <source>
        <dbReference type="EMBL" id="GAA3362696.1"/>
    </source>
</evidence>
<dbReference type="Pfam" id="PF00455">
    <property type="entry name" value="DeoRC"/>
    <property type="match status" value="1"/>
</dbReference>
<evidence type="ECO:0000256" key="4">
    <source>
        <dbReference type="ARBA" id="ARBA00023125"/>
    </source>
</evidence>
<dbReference type="Proteomes" id="UP001500483">
    <property type="component" value="Unassembled WGS sequence"/>
</dbReference>
<dbReference type="Pfam" id="PF08220">
    <property type="entry name" value="HTH_DeoR"/>
    <property type="match status" value="1"/>
</dbReference>
<dbReference type="PRINTS" id="PR00037">
    <property type="entry name" value="HTHLACR"/>
</dbReference>
<organism evidence="8 9">
    <name type="scientific">Saccharopolyspora gregorii</name>
    <dbReference type="NCBI Taxonomy" id="33914"/>
    <lineage>
        <taxon>Bacteria</taxon>
        <taxon>Bacillati</taxon>
        <taxon>Actinomycetota</taxon>
        <taxon>Actinomycetes</taxon>
        <taxon>Pseudonocardiales</taxon>
        <taxon>Pseudonocardiaceae</taxon>
        <taxon>Saccharopolyspora</taxon>
    </lineage>
</organism>
<evidence type="ECO:0000313" key="9">
    <source>
        <dbReference type="Proteomes" id="UP001500483"/>
    </source>
</evidence>
<sequence>MGVGQVSGAVSQQQRRERIRQAVLADGTVRIERLVEEYGVSGMTIHRDLDVLERQGWLRKVRGGATSTPGSLLPRSVGARRSDAAEAKSRIARHALRHLSPGQVVALDDSTSGLAVAERLGELAPLTVVTNFLPVINRLREEDGVHVIGLGGDFHPGYDAFFGLHAAEMAGALRSDVLLLSATAVVDGHCLHRSLESVQVKRALMRTAATRVLLADRSKFERRAVHELAPLTEFDLVVVDPATPRPVLDELRERGVAVEVAEA</sequence>
<name>A0ABP6RXL4_9PSEU</name>
<dbReference type="InterPro" id="IPR001034">
    <property type="entry name" value="DeoR_HTH"/>
</dbReference>
<comment type="function">
    <text evidence="6">Repressor of the lactose catabolism operon. Galactose-6-phosphate is the inducer.</text>
</comment>
<keyword evidence="3" id="KW-0805">Transcription regulation</keyword>
<evidence type="ECO:0000259" key="7">
    <source>
        <dbReference type="PROSITE" id="PS51000"/>
    </source>
</evidence>
<dbReference type="InterPro" id="IPR036388">
    <property type="entry name" value="WH-like_DNA-bd_sf"/>
</dbReference>
<dbReference type="InterPro" id="IPR018356">
    <property type="entry name" value="Tscrpt_reg_HTH_DeoR_CS"/>
</dbReference>
<dbReference type="PROSITE" id="PS51000">
    <property type="entry name" value="HTH_DEOR_2"/>
    <property type="match status" value="1"/>
</dbReference>
<dbReference type="SMART" id="SM01134">
    <property type="entry name" value="DeoRC"/>
    <property type="match status" value="1"/>
</dbReference>
<dbReference type="PANTHER" id="PTHR30363">
    <property type="entry name" value="HTH-TYPE TRANSCRIPTIONAL REGULATOR SRLR-RELATED"/>
    <property type="match status" value="1"/>
</dbReference>
<evidence type="ECO:0000256" key="3">
    <source>
        <dbReference type="ARBA" id="ARBA00023015"/>
    </source>
</evidence>
<dbReference type="PANTHER" id="PTHR30363:SF4">
    <property type="entry name" value="GLYCEROL-3-PHOSPHATE REGULON REPRESSOR"/>
    <property type="match status" value="1"/>
</dbReference>
<dbReference type="SUPFAM" id="SSF46785">
    <property type="entry name" value="Winged helix' DNA-binding domain"/>
    <property type="match status" value="1"/>
</dbReference>
<dbReference type="GO" id="GO:0003677">
    <property type="term" value="F:DNA binding"/>
    <property type="evidence" value="ECO:0007669"/>
    <property type="project" value="UniProtKB-KW"/>
</dbReference>
<evidence type="ECO:0000256" key="5">
    <source>
        <dbReference type="ARBA" id="ARBA00023163"/>
    </source>
</evidence>
<dbReference type="SUPFAM" id="SSF100950">
    <property type="entry name" value="NagB/RpiA/CoA transferase-like"/>
    <property type="match status" value="1"/>
</dbReference>
<keyword evidence="5" id="KW-0804">Transcription</keyword>